<proteinExistence type="predicted"/>
<dbReference type="RefSeq" id="WP_255620658.1">
    <property type="nucleotide sequence ID" value="NZ_BMCA01000001.1"/>
</dbReference>
<accession>A0ABT4YGX1</accession>
<organism evidence="1 2">
    <name type="scientific">Salinicoccus roseus</name>
    <dbReference type="NCBI Taxonomy" id="45670"/>
    <lineage>
        <taxon>Bacteria</taxon>
        <taxon>Bacillati</taxon>
        <taxon>Bacillota</taxon>
        <taxon>Bacilli</taxon>
        <taxon>Bacillales</taxon>
        <taxon>Staphylococcaceae</taxon>
        <taxon>Salinicoccus</taxon>
    </lineage>
</organism>
<sequence>MKHEDMLMQEEISSLAFVGFNMFHRRPGNRLAGLPDTPCAR</sequence>
<dbReference type="GeneID" id="77846543"/>
<keyword evidence="2" id="KW-1185">Reference proteome</keyword>
<reference evidence="2" key="1">
    <citation type="submission" date="2020-04" db="EMBL/GenBank/DDBJ databases">
        <title>Genome analysis and biological profiling of marine Cellulosimicrobium funkei MOSEL-ME6.</title>
        <authorList>
            <person name="Tanveer F."/>
            <person name="Xie Y."/>
            <person name="Shinwari Z.K."/>
        </authorList>
    </citation>
    <scope>NUCLEOTIDE SEQUENCE [LARGE SCALE GENOMIC DNA]</scope>
    <source>
        <strain evidence="2">MOSEL-ME25</strain>
    </source>
</reference>
<gene>
    <name evidence="1" type="ORF">F7P68_0003785</name>
</gene>
<comment type="caution">
    <text evidence="1">The sequence shown here is derived from an EMBL/GenBank/DDBJ whole genome shotgun (WGS) entry which is preliminary data.</text>
</comment>
<protein>
    <submittedName>
        <fullName evidence="1">Uncharacterized protein</fullName>
    </submittedName>
</protein>
<reference evidence="1 2" key="2">
    <citation type="submission" date="2022-12" db="EMBL/GenBank/DDBJ databases">
        <title>Genome analysis and biological profiling of marine Salinicoccus roseus MOSEL-ME25.</title>
        <authorList>
            <person name="Mirza F.T."/>
            <person name="Xie Y."/>
            <person name="Shinwari Z.K."/>
        </authorList>
    </citation>
    <scope>NUCLEOTIDE SEQUENCE [LARGE SCALE GENOMIC DNA]</scope>
    <source>
        <strain evidence="1 2">MOSEL-ME25</strain>
    </source>
</reference>
<name>A0ABT4YGX1_9STAP</name>
<evidence type="ECO:0000313" key="1">
    <source>
        <dbReference type="EMBL" id="MDB0579641.1"/>
    </source>
</evidence>
<dbReference type="Proteomes" id="UP000527860">
    <property type="component" value="Unassembled WGS sequence"/>
</dbReference>
<evidence type="ECO:0000313" key="2">
    <source>
        <dbReference type="Proteomes" id="UP000527860"/>
    </source>
</evidence>
<dbReference type="EMBL" id="JABEVU030000001">
    <property type="protein sequence ID" value="MDB0579641.1"/>
    <property type="molecule type" value="Genomic_DNA"/>
</dbReference>